<reference evidence="1" key="1">
    <citation type="submission" date="2014-05" db="EMBL/GenBank/DDBJ databases">
        <authorList>
            <person name="Chronopoulou M."/>
        </authorList>
    </citation>
    <scope>NUCLEOTIDE SEQUENCE</scope>
    <source>
        <tissue evidence="1">Whole organism</tissue>
    </source>
</reference>
<sequence>MRTLLLTFIAQGPVKQFQSMKLRQKLLMLCLFSCITRHFHAKNHLRKRLSDQLLCISLGRNNSHRDF</sequence>
<protein>
    <submittedName>
        <fullName evidence="1">Uncharacterized protein</fullName>
    </submittedName>
</protein>
<organism evidence="1">
    <name type="scientific">Lepeophtheirus salmonis</name>
    <name type="common">Salmon louse</name>
    <name type="synonym">Caligus salmonis</name>
    <dbReference type="NCBI Taxonomy" id="72036"/>
    <lineage>
        <taxon>Eukaryota</taxon>
        <taxon>Metazoa</taxon>
        <taxon>Ecdysozoa</taxon>
        <taxon>Arthropoda</taxon>
        <taxon>Crustacea</taxon>
        <taxon>Multicrustacea</taxon>
        <taxon>Hexanauplia</taxon>
        <taxon>Copepoda</taxon>
        <taxon>Siphonostomatoida</taxon>
        <taxon>Caligidae</taxon>
        <taxon>Lepeophtheirus</taxon>
    </lineage>
</organism>
<accession>A0A0K2TYJ6</accession>
<dbReference type="AlphaFoldDB" id="A0A0K2TYJ6"/>
<proteinExistence type="predicted"/>
<evidence type="ECO:0000313" key="1">
    <source>
        <dbReference type="EMBL" id="CDW31099.1"/>
    </source>
</evidence>
<name>A0A0K2TYJ6_LEPSM</name>
<dbReference type="EMBL" id="HACA01013738">
    <property type="protein sequence ID" value="CDW31099.1"/>
    <property type="molecule type" value="Transcribed_RNA"/>
</dbReference>